<evidence type="ECO:0000256" key="3">
    <source>
        <dbReference type="ARBA" id="ARBA00034487"/>
    </source>
</evidence>
<organism evidence="10 11">
    <name type="scientific">Natronosalvus hydrolyticus</name>
    <dbReference type="NCBI Taxonomy" id="2979988"/>
    <lineage>
        <taxon>Archaea</taxon>
        <taxon>Methanobacteriati</taxon>
        <taxon>Methanobacteriota</taxon>
        <taxon>Stenosarchaea group</taxon>
        <taxon>Halobacteria</taxon>
        <taxon>Halobacteriales</taxon>
        <taxon>Natrialbaceae</taxon>
        <taxon>Natronosalvus</taxon>
    </lineage>
</organism>
<evidence type="ECO:0000313" key="10">
    <source>
        <dbReference type="EMBL" id="MCU4753994.1"/>
    </source>
</evidence>
<keyword evidence="11" id="KW-1185">Reference proteome</keyword>
<dbReference type="EC" id="2.1.1.137" evidence="4"/>
<name>A0AAP2ZDK8_9EURY</name>
<evidence type="ECO:0000256" key="6">
    <source>
        <dbReference type="ARBA" id="ARBA00047941"/>
    </source>
</evidence>
<evidence type="ECO:0000256" key="7">
    <source>
        <dbReference type="ARBA" id="ARBA00047943"/>
    </source>
</evidence>
<comment type="caution">
    <text evidence="10">The sequence shown here is derived from an EMBL/GenBank/DDBJ whole genome shotgun (WGS) entry which is preliminary data.</text>
</comment>
<reference evidence="10 11" key="1">
    <citation type="submission" date="2022-09" db="EMBL/GenBank/DDBJ databases">
        <title>Enrichment on poylsaccharides allowed isolation of novel metabolic and taxonomic groups of Haloarchaea.</title>
        <authorList>
            <person name="Sorokin D.Y."/>
            <person name="Elcheninov A.G."/>
            <person name="Khizhniak T.V."/>
            <person name="Kolganova T.V."/>
            <person name="Kublanov I.V."/>
        </authorList>
    </citation>
    <scope>NUCLEOTIDE SEQUENCE [LARGE SCALE GENOMIC DNA]</scope>
    <source>
        <strain evidence="10 11">AArc-curdl1</strain>
    </source>
</reference>
<evidence type="ECO:0000256" key="4">
    <source>
        <dbReference type="ARBA" id="ARBA00034521"/>
    </source>
</evidence>
<evidence type="ECO:0000313" key="11">
    <source>
        <dbReference type="Proteomes" id="UP001321047"/>
    </source>
</evidence>
<comment type="catalytic activity">
    <reaction evidence="7">
        <text>arsenic triglutathione + 2 [thioredoxin]-dithiol + 2 S-adenosyl-L-methionine + H2O = dimethylarsinous acid + 2 [thioredoxin]-disulfide + 3 glutathione + 2 S-adenosyl-L-homocysteine + 2 H(+)</text>
        <dbReference type="Rhea" id="RHEA:69464"/>
        <dbReference type="Rhea" id="RHEA-COMP:10698"/>
        <dbReference type="Rhea" id="RHEA-COMP:10700"/>
        <dbReference type="ChEBI" id="CHEBI:15377"/>
        <dbReference type="ChEBI" id="CHEBI:15378"/>
        <dbReference type="ChEBI" id="CHEBI:23808"/>
        <dbReference type="ChEBI" id="CHEBI:29950"/>
        <dbReference type="ChEBI" id="CHEBI:50058"/>
        <dbReference type="ChEBI" id="CHEBI:57856"/>
        <dbReference type="ChEBI" id="CHEBI:57925"/>
        <dbReference type="ChEBI" id="CHEBI:59789"/>
        <dbReference type="ChEBI" id="CHEBI:183640"/>
        <dbReference type="EC" id="2.1.1.137"/>
    </reaction>
</comment>
<dbReference type="InterPro" id="IPR025714">
    <property type="entry name" value="Methyltranfer_dom"/>
</dbReference>
<evidence type="ECO:0000259" key="9">
    <source>
        <dbReference type="Pfam" id="PF13847"/>
    </source>
</evidence>
<dbReference type="CDD" id="cd02440">
    <property type="entry name" value="AdoMet_MTases"/>
    <property type="match status" value="1"/>
</dbReference>
<dbReference type="PANTHER" id="PTHR43675">
    <property type="entry name" value="ARSENITE METHYLTRANSFERASE"/>
    <property type="match status" value="1"/>
</dbReference>
<dbReference type="GO" id="GO:0032259">
    <property type="term" value="P:methylation"/>
    <property type="evidence" value="ECO:0007669"/>
    <property type="project" value="UniProtKB-KW"/>
</dbReference>
<keyword evidence="2" id="KW-0949">S-adenosyl-L-methionine</keyword>
<dbReference type="Proteomes" id="UP001321047">
    <property type="component" value="Unassembled WGS sequence"/>
</dbReference>
<dbReference type="GO" id="GO:0030791">
    <property type="term" value="F:arsenite methyltransferase activity"/>
    <property type="evidence" value="ECO:0007669"/>
    <property type="project" value="UniProtKB-EC"/>
</dbReference>
<evidence type="ECO:0000256" key="5">
    <source>
        <dbReference type="ARBA" id="ARBA00034545"/>
    </source>
</evidence>
<dbReference type="PANTHER" id="PTHR43675:SF8">
    <property type="entry name" value="ARSENITE METHYLTRANSFERASE"/>
    <property type="match status" value="1"/>
</dbReference>
<evidence type="ECO:0000256" key="2">
    <source>
        <dbReference type="ARBA" id="ARBA00022691"/>
    </source>
</evidence>
<proteinExistence type="inferred from homology"/>
<comment type="similarity">
    <text evidence="3">Belongs to the methyltransferase superfamily. Arsenite methyltransferase family.</text>
</comment>
<accession>A0AAP2ZDK8</accession>
<dbReference type="EMBL" id="JAOPJZ010000026">
    <property type="protein sequence ID" value="MCU4753994.1"/>
    <property type="molecule type" value="Genomic_DNA"/>
</dbReference>
<dbReference type="RefSeq" id="WP_342810299.1">
    <property type="nucleotide sequence ID" value="NZ_JAOPJZ010000026.1"/>
</dbReference>
<sequence length="258" mass="28344">MSYIDQLDTTELEAKVKAVYEDVAQSPDEDFHFEMGRPLAERLGYAPENLDPVPQAAVESFAGVGHHFDLAAIQPGERVLDLGSGSGMDVFVASIYTGSEGEVVGLDMTDEQLEKARELRDDGGFENVRFEHGYIESLPFEDATFDVVISNGVINLSPEKERVFEEIRRVLGPNGRLALSDIVSEKHLPDSIKTSADLWAACIGGAMQVESYTDSLEESGLEVETKRRNDEYAFISDQAAGACEKYGVNSISLLARRE</sequence>
<dbReference type="Pfam" id="PF13847">
    <property type="entry name" value="Methyltransf_31"/>
    <property type="match status" value="1"/>
</dbReference>
<dbReference type="SUPFAM" id="SSF53335">
    <property type="entry name" value="S-adenosyl-L-methionine-dependent methyltransferases"/>
    <property type="match status" value="1"/>
</dbReference>
<protein>
    <recommendedName>
        <fullName evidence="5">Arsenite methyltransferase</fullName>
        <ecNumber evidence="4">2.1.1.137</ecNumber>
    </recommendedName>
</protein>
<dbReference type="AlphaFoldDB" id="A0AAP2ZDK8"/>
<keyword evidence="1" id="KW-0808">Transferase</keyword>
<evidence type="ECO:0000256" key="1">
    <source>
        <dbReference type="ARBA" id="ARBA00022679"/>
    </source>
</evidence>
<feature type="domain" description="Methyltransferase" evidence="9">
    <location>
        <begin position="74"/>
        <end position="220"/>
    </location>
</feature>
<comment type="catalytic activity">
    <reaction evidence="8">
        <text>arsenic triglutathione + 3 [thioredoxin]-dithiol + 3 S-adenosyl-L-methionine = trimethylarsine + 3 [thioredoxin]-disulfide + 3 glutathione + 3 S-adenosyl-L-homocysteine + 3 H(+)</text>
        <dbReference type="Rhea" id="RHEA:69432"/>
        <dbReference type="Rhea" id="RHEA-COMP:10698"/>
        <dbReference type="Rhea" id="RHEA-COMP:10700"/>
        <dbReference type="ChEBI" id="CHEBI:15378"/>
        <dbReference type="ChEBI" id="CHEBI:27130"/>
        <dbReference type="ChEBI" id="CHEBI:29950"/>
        <dbReference type="ChEBI" id="CHEBI:50058"/>
        <dbReference type="ChEBI" id="CHEBI:57856"/>
        <dbReference type="ChEBI" id="CHEBI:57925"/>
        <dbReference type="ChEBI" id="CHEBI:59789"/>
        <dbReference type="ChEBI" id="CHEBI:183640"/>
        <dbReference type="EC" id="2.1.1.137"/>
    </reaction>
</comment>
<gene>
    <name evidence="10" type="ORF">OB919_18760</name>
</gene>
<dbReference type="InterPro" id="IPR029063">
    <property type="entry name" value="SAM-dependent_MTases_sf"/>
</dbReference>
<dbReference type="Gene3D" id="3.40.50.150">
    <property type="entry name" value="Vaccinia Virus protein VP39"/>
    <property type="match status" value="1"/>
</dbReference>
<comment type="catalytic activity">
    <reaction evidence="6">
        <text>arsenic triglutathione + [thioredoxin]-dithiol + S-adenosyl-L-methionine + 2 H2O = methylarsonous acid + [thioredoxin]-disulfide + 3 glutathione + S-adenosyl-L-homocysteine + H(+)</text>
        <dbReference type="Rhea" id="RHEA:69460"/>
        <dbReference type="Rhea" id="RHEA-COMP:10698"/>
        <dbReference type="Rhea" id="RHEA-COMP:10700"/>
        <dbReference type="ChEBI" id="CHEBI:15377"/>
        <dbReference type="ChEBI" id="CHEBI:15378"/>
        <dbReference type="ChEBI" id="CHEBI:17826"/>
        <dbReference type="ChEBI" id="CHEBI:29950"/>
        <dbReference type="ChEBI" id="CHEBI:50058"/>
        <dbReference type="ChEBI" id="CHEBI:57856"/>
        <dbReference type="ChEBI" id="CHEBI:57925"/>
        <dbReference type="ChEBI" id="CHEBI:59789"/>
        <dbReference type="ChEBI" id="CHEBI:183640"/>
        <dbReference type="EC" id="2.1.1.137"/>
    </reaction>
</comment>
<keyword evidence="10" id="KW-0489">Methyltransferase</keyword>
<evidence type="ECO:0000256" key="8">
    <source>
        <dbReference type="ARBA" id="ARBA00048428"/>
    </source>
</evidence>
<dbReference type="InterPro" id="IPR026669">
    <property type="entry name" value="Arsenite_MeTrfase-like"/>
</dbReference>